<comment type="caution">
    <text evidence="2">The sequence shown here is derived from an EMBL/GenBank/DDBJ whole genome shotgun (WGS) entry which is preliminary data.</text>
</comment>
<gene>
    <name evidence="2" type="ORF">LWI28_004363</name>
</gene>
<feature type="region of interest" description="Disordered" evidence="1">
    <location>
        <begin position="79"/>
        <end position="101"/>
    </location>
</feature>
<dbReference type="Proteomes" id="UP001064489">
    <property type="component" value="Chromosome 10"/>
</dbReference>
<organism evidence="2 3">
    <name type="scientific">Acer negundo</name>
    <name type="common">Box elder</name>
    <dbReference type="NCBI Taxonomy" id="4023"/>
    <lineage>
        <taxon>Eukaryota</taxon>
        <taxon>Viridiplantae</taxon>
        <taxon>Streptophyta</taxon>
        <taxon>Embryophyta</taxon>
        <taxon>Tracheophyta</taxon>
        <taxon>Spermatophyta</taxon>
        <taxon>Magnoliopsida</taxon>
        <taxon>eudicotyledons</taxon>
        <taxon>Gunneridae</taxon>
        <taxon>Pentapetalae</taxon>
        <taxon>rosids</taxon>
        <taxon>malvids</taxon>
        <taxon>Sapindales</taxon>
        <taxon>Sapindaceae</taxon>
        <taxon>Hippocastanoideae</taxon>
        <taxon>Acereae</taxon>
        <taxon>Acer</taxon>
    </lineage>
</organism>
<protein>
    <submittedName>
        <fullName evidence="2">Uncharacterized protein</fullName>
    </submittedName>
</protein>
<reference evidence="2" key="2">
    <citation type="submission" date="2023-02" db="EMBL/GenBank/DDBJ databases">
        <authorList>
            <person name="Swenson N.G."/>
            <person name="Wegrzyn J.L."/>
            <person name="Mcevoy S.L."/>
        </authorList>
    </citation>
    <scope>NUCLEOTIDE SEQUENCE</scope>
    <source>
        <strain evidence="2">91603</strain>
        <tissue evidence="2">Leaf</tissue>
    </source>
</reference>
<evidence type="ECO:0000313" key="3">
    <source>
        <dbReference type="Proteomes" id="UP001064489"/>
    </source>
</evidence>
<evidence type="ECO:0000256" key="1">
    <source>
        <dbReference type="SAM" id="MobiDB-lite"/>
    </source>
</evidence>
<sequence>MLNGQGNLGKLVQERNNGIGATSVTGYGTSVLGYQETEAMWYRGFLDIDISVSLYRRIEDLTREESRPPIPPIQADIEKIDERALPDPPVSQDDLVKEVEA</sequence>
<dbReference type="AlphaFoldDB" id="A0AAD5NL64"/>
<keyword evidence="3" id="KW-1185">Reference proteome</keyword>
<proteinExistence type="predicted"/>
<accession>A0AAD5NL64</accession>
<evidence type="ECO:0000313" key="2">
    <source>
        <dbReference type="EMBL" id="KAI9164912.1"/>
    </source>
</evidence>
<dbReference type="EMBL" id="JAJSOW010000105">
    <property type="protein sequence ID" value="KAI9164912.1"/>
    <property type="molecule type" value="Genomic_DNA"/>
</dbReference>
<reference evidence="2" key="1">
    <citation type="journal article" date="2022" name="Plant J.">
        <title>Strategies of tolerance reflected in two North American maple genomes.</title>
        <authorList>
            <person name="McEvoy S.L."/>
            <person name="Sezen U.U."/>
            <person name="Trouern-Trend A."/>
            <person name="McMahon S.M."/>
            <person name="Schaberg P.G."/>
            <person name="Yang J."/>
            <person name="Wegrzyn J.L."/>
            <person name="Swenson N.G."/>
        </authorList>
    </citation>
    <scope>NUCLEOTIDE SEQUENCE</scope>
    <source>
        <strain evidence="2">91603</strain>
    </source>
</reference>
<name>A0AAD5NL64_ACENE</name>